<gene>
    <name evidence="1" type="ORF">P375_00520</name>
</gene>
<accession>A0A0A2XQR1</accession>
<protein>
    <submittedName>
        <fullName evidence="1">Uncharacterized protein</fullName>
    </submittedName>
</protein>
<dbReference type="Proteomes" id="UP000030418">
    <property type="component" value="Unassembled WGS sequence"/>
</dbReference>
<dbReference type="EMBL" id="JPXY01000003">
    <property type="protein sequence ID" value="KGQ34661.1"/>
    <property type="molecule type" value="Genomic_DNA"/>
</dbReference>
<organism evidence="1 2">
    <name type="scientific">Gallibacterium genomosp. 2</name>
    <dbReference type="NCBI Taxonomy" id="155517"/>
    <lineage>
        <taxon>Bacteria</taxon>
        <taxon>Pseudomonadati</taxon>
        <taxon>Pseudomonadota</taxon>
        <taxon>Gammaproteobacteria</taxon>
        <taxon>Pasteurellales</taxon>
        <taxon>Pasteurellaceae</taxon>
        <taxon>Gallibacterium</taxon>
    </lineage>
</organism>
<sequence>MCGLELTLKLEYVGGLISEYSQGGVYSGEIKPNNPVNATSAIYVNYPVRLAKKITVFAYIDRDYAGFNGESALVLESYTNYATFELNSHAIRTSVIYGAYIAIGTS</sequence>
<proteinExistence type="predicted"/>
<name>A0A0A2XQR1_9PAST</name>
<evidence type="ECO:0000313" key="2">
    <source>
        <dbReference type="Proteomes" id="UP000030418"/>
    </source>
</evidence>
<dbReference type="RefSeq" id="WP_039133076.1">
    <property type="nucleotide sequence ID" value="NZ_JPXY01000003.1"/>
</dbReference>
<evidence type="ECO:0000313" key="1">
    <source>
        <dbReference type="EMBL" id="KGQ34661.1"/>
    </source>
</evidence>
<reference evidence="1 2" key="1">
    <citation type="submission" date="2014-08" db="EMBL/GenBank/DDBJ databases">
        <title>Chaperone-usher fimbriae in a diverse selection of Gallibacterium genomes.</title>
        <authorList>
            <person name="Kudirkiene E."/>
            <person name="Bager R.J."/>
            <person name="Johnson T.J."/>
            <person name="Bojesen A.M."/>
        </authorList>
    </citation>
    <scope>NUCLEOTIDE SEQUENCE [LARGE SCALE GENOMIC DNA]</scope>
    <source>
        <strain evidence="1 2">CCM5976</strain>
    </source>
</reference>
<comment type="caution">
    <text evidence="1">The sequence shown here is derived from an EMBL/GenBank/DDBJ whole genome shotgun (WGS) entry which is preliminary data.</text>
</comment>
<keyword evidence="2" id="KW-1185">Reference proteome</keyword>
<dbReference type="AlphaFoldDB" id="A0A0A2XQR1"/>